<sequence>MTAAAPVRTYRGPLHPLHAVLLAGMLPLFLGALLSDIAYSQSYQVQWKNFASWLIPGGLVFGGFALLWALIELFRADRRGQRAITYVLVLLAAWVLGFINAFIHAKDAWASMPAALILSIIVAALAIAATWLGFATLRTGEVR</sequence>
<organism evidence="3 4">
    <name type="scientific">Sphingomonas horti</name>
    <dbReference type="NCBI Taxonomy" id="2682842"/>
    <lineage>
        <taxon>Bacteria</taxon>
        <taxon>Pseudomonadati</taxon>
        <taxon>Pseudomonadota</taxon>
        <taxon>Alphaproteobacteria</taxon>
        <taxon>Sphingomonadales</taxon>
        <taxon>Sphingomonadaceae</taxon>
        <taxon>Sphingomonas</taxon>
    </lineage>
</organism>
<feature type="transmembrane region" description="Helical" evidence="1">
    <location>
        <begin position="115"/>
        <end position="137"/>
    </location>
</feature>
<evidence type="ECO:0000259" key="2">
    <source>
        <dbReference type="Pfam" id="PF09990"/>
    </source>
</evidence>
<gene>
    <name evidence="3" type="ORF">GON01_03670</name>
</gene>
<keyword evidence="1" id="KW-0472">Membrane</keyword>
<accession>A0A6I4IY44</accession>
<dbReference type="EMBL" id="WQMS01000006">
    <property type="protein sequence ID" value="MVO77037.1"/>
    <property type="molecule type" value="Genomic_DNA"/>
</dbReference>
<dbReference type="Proteomes" id="UP000441389">
    <property type="component" value="Unassembled WGS sequence"/>
</dbReference>
<comment type="caution">
    <text evidence="3">The sequence shown here is derived from an EMBL/GenBank/DDBJ whole genome shotgun (WGS) entry which is preliminary data.</text>
</comment>
<evidence type="ECO:0000313" key="4">
    <source>
        <dbReference type="Proteomes" id="UP000441389"/>
    </source>
</evidence>
<name>A0A6I4IY44_9SPHN</name>
<feature type="transmembrane region" description="Helical" evidence="1">
    <location>
        <begin position="83"/>
        <end position="103"/>
    </location>
</feature>
<keyword evidence="4" id="KW-1185">Reference proteome</keyword>
<dbReference type="Pfam" id="PF09990">
    <property type="entry name" value="DUF2231"/>
    <property type="match status" value="1"/>
</dbReference>
<protein>
    <recommendedName>
        <fullName evidence="2">DUF2231 domain-containing protein</fullName>
    </recommendedName>
</protein>
<reference evidence="3 4" key="1">
    <citation type="submission" date="2019-12" db="EMBL/GenBank/DDBJ databases">
        <authorList>
            <person name="Huq M.A."/>
        </authorList>
    </citation>
    <scope>NUCLEOTIDE SEQUENCE [LARGE SCALE GENOMIC DNA]</scope>
    <source>
        <strain evidence="3 4">MAH-20</strain>
    </source>
</reference>
<dbReference type="RefSeq" id="WP_181599873.1">
    <property type="nucleotide sequence ID" value="NZ_WQMS01000006.1"/>
</dbReference>
<dbReference type="InterPro" id="IPR016923">
    <property type="entry name" value="UCP029509"/>
</dbReference>
<dbReference type="AlphaFoldDB" id="A0A6I4IY44"/>
<evidence type="ECO:0000313" key="3">
    <source>
        <dbReference type="EMBL" id="MVO77037.1"/>
    </source>
</evidence>
<feature type="transmembrane region" description="Helical" evidence="1">
    <location>
        <begin position="50"/>
        <end position="71"/>
    </location>
</feature>
<keyword evidence="1" id="KW-1133">Transmembrane helix</keyword>
<keyword evidence="1" id="KW-0812">Transmembrane</keyword>
<dbReference type="PIRSF" id="PIRSF029509">
    <property type="entry name" value="UCP029509"/>
    <property type="match status" value="1"/>
</dbReference>
<proteinExistence type="predicted"/>
<evidence type="ECO:0000256" key="1">
    <source>
        <dbReference type="SAM" id="Phobius"/>
    </source>
</evidence>
<feature type="domain" description="DUF2231" evidence="2">
    <location>
        <begin position="15"/>
        <end position="133"/>
    </location>
</feature>
<dbReference type="InterPro" id="IPR019251">
    <property type="entry name" value="DUF2231_TM"/>
</dbReference>